<evidence type="ECO:0000313" key="1">
    <source>
        <dbReference type="EMBL" id="EXZ73923.1"/>
    </source>
</evidence>
<sequence length="187" mass="21305">MKKRFLTLSVILFLLGILPISSFAQSKINIFLDYHYQFGLFEKAGYSISRKDSKMYGNSLHLSALYNFTQQLSAGVGVGADRYENPGYNTFPLFASLHYAPLKKHTDLYAFTNIGYAVIGKQETYTGMMWDLGIGYKKMFRSHFGLNFQFGYNLKQFRNINSDVTSDIMQRENSTRSSLSLGIGVIF</sequence>
<reference evidence="1 2" key="1">
    <citation type="submission" date="2014-02" db="EMBL/GenBank/DDBJ databases">
        <authorList>
            <person name="Sears C."/>
            <person name="Carroll K."/>
            <person name="Sack B.R."/>
            <person name="Qadri F."/>
            <person name="Myers L.L."/>
            <person name="Chung G.-T."/>
            <person name="Escheverria P."/>
            <person name="Fraser C.M."/>
            <person name="Sadzewicz L."/>
            <person name="Shefchek K.A."/>
            <person name="Tallon L."/>
            <person name="Das S.P."/>
            <person name="Daugherty S."/>
            <person name="Mongodin E.F."/>
        </authorList>
    </citation>
    <scope>NUCLEOTIDE SEQUENCE [LARGE SCALE GENOMIC DNA]</scope>
    <source>
        <strain evidence="1 2">3976T8</strain>
    </source>
</reference>
<proteinExistence type="predicted"/>
<accession>A0A016AXW0</accession>
<organism evidence="1 2">
    <name type="scientific">Bacteroides fragilis str. 3976T8</name>
    <dbReference type="NCBI Taxonomy" id="1339314"/>
    <lineage>
        <taxon>Bacteria</taxon>
        <taxon>Pseudomonadati</taxon>
        <taxon>Bacteroidota</taxon>
        <taxon>Bacteroidia</taxon>
        <taxon>Bacteroidales</taxon>
        <taxon>Bacteroidaceae</taxon>
        <taxon>Bacteroides</taxon>
    </lineage>
</organism>
<comment type="caution">
    <text evidence="1">The sequence shown here is derived from an EMBL/GenBank/DDBJ whole genome shotgun (WGS) entry which is preliminary data.</text>
</comment>
<evidence type="ECO:0000313" key="2">
    <source>
        <dbReference type="Proteomes" id="UP000020938"/>
    </source>
</evidence>
<dbReference type="Proteomes" id="UP000020938">
    <property type="component" value="Unassembled WGS sequence"/>
</dbReference>
<gene>
    <name evidence="1" type="ORF">M123_1612</name>
</gene>
<dbReference type="EMBL" id="JGDS01000045">
    <property type="protein sequence ID" value="EXZ73923.1"/>
    <property type="molecule type" value="Genomic_DNA"/>
</dbReference>
<dbReference type="RefSeq" id="WP_032579561.1">
    <property type="nucleotide sequence ID" value="NZ_JGDS01000045.1"/>
</dbReference>
<protein>
    <submittedName>
        <fullName evidence="1">Outer membrane beta-barrel domain protein</fullName>
    </submittedName>
</protein>
<dbReference type="AlphaFoldDB" id="A0A016AXW0"/>
<name>A0A016AXW0_BACFG</name>